<keyword evidence="1 6" id="KW-0963">Cytoplasm</keyword>
<name>A0ABS6W630_9FLAO</name>
<dbReference type="EC" id="2.1.1.181" evidence="6"/>
<keyword evidence="2 6" id="KW-0698">rRNA processing</keyword>
<dbReference type="Pfam" id="PF05971">
    <property type="entry name" value="Methyltransf_10"/>
    <property type="match status" value="1"/>
</dbReference>
<gene>
    <name evidence="6 7" type="primary">rlmF</name>
    <name evidence="7" type="ORF">KW502_14270</name>
</gene>
<evidence type="ECO:0000256" key="6">
    <source>
        <dbReference type="HAMAP-Rule" id="MF_01848"/>
    </source>
</evidence>
<dbReference type="EMBL" id="JAHWDF010000022">
    <property type="protein sequence ID" value="MBW2962951.1"/>
    <property type="molecule type" value="Genomic_DNA"/>
</dbReference>
<evidence type="ECO:0000256" key="1">
    <source>
        <dbReference type="ARBA" id="ARBA00022490"/>
    </source>
</evidence>
<protein>
    <recommendedName>
        <fullName evidence="6">Ribosomal RNA large subunit methyltransferase F</fullName>
        <ecNumber evidence="6">2.1.1.181</ecNumber>
    </recommendedName>
    <alternativeName>
        <fullName evidence="6">23S rRNA mA1618 methyltransferase</fullName>
    </alternativeName>
    <alternativeName>
        <fullName evidence="6">rRNA adenine N-6-methyltransferase</fullName>
    </alternativeName>
</protein>
<comment type="subcellular location">
    <subcellularLocation>
        <location evidence="6">Cytoplasm</location>
    </subcellularLocation>
</comment>
<sequence length="320" mass="36368">MSSTKKQEEKSSLHPRNKNRKRYDLAALVTSFPELENYVRPNKYGDDSIDFSDPVAVKTLNKALLHHYYGIKNWDFPDENLCPPIPGRADYIHQIADLLAENNLGNIPTGAHITGLDVGVGASCIYPIIGVTAYHWKFIGSDINPKSIASAKHIINANPQLKDKIECRLQQNKKHIFVDIIGKEEKIDFTLCNPPFHSSPEDAAKGTRRKVKNLSGKKEKNPRLNFAGINDELIYEGGEYKFIDQMIKESKKLSNNCFWFTTLVSKQANLKGIYRSLKKIEAQQIKTIPMGTGNKSSRIVAWTFFTEEEKKVWSATRWKN</sequence>
<dbReference type="InterPro" id="IPR010286">
    <property type="entry name" value="METTL16/RlmF"/>
</dbReference>
<keyword evidence="4 6" id="KW-0808">Transferase</keyword>
<comment type="catalytic activity">
    <reaction evidence="6">
        <text>adenosine(1618) in 23S rRNA + S-adenosyl-L-methionine = N(6)-methyladenosine(1618) in 23S rRNA + S-adenosyl-L-homocysteine + H(+)</text>
        <dbReference type="Rhea" id="RHEA:16497"/>
        <dbReference type="Rhea" id="RHEA-COMP:10229"/>
        <dbReference type="Rhea" id="RHEA-COMP:10231"/>
        <dbReference type="ChEBI" id="CHEBI:15378"/>
        <dbReference type="ChEBI" id="CHEBI:57856"/>
        <dbReference type="ChEBI" id="CHEBI:59789"/>
        <dbReference type="ChEBI" id="CHEBI:74411"/>
        <dbReference type="ChEBI" id="CHEBI:74449"/>
        <dbReference type="EC" id="2.1.1.181"/>
    </reaction>
</comment>
<evidence type="ECO:0000256" key="5">
    <source>
        <dbReference type="ARBA" id="ARBA00022691"/>
    </source>
</evidence>
<comment type="caution">
    <text evidence="7">The sequence shown here is derived from an EMBL/GenBank/DDBJ whole genome shotgun (WGS) entry which is preliminary data.</text>
</comment>
<evidence type="ECO:0000256" key="2">
    <source>
        <dbReference type="ARBA" id="ARBA00022552"/>
    </source>
</evidence>
<evidence type="ECO:0000313" key="8">
    <source>
        <dbReference type="Proteomes" id="UP000719267"/>
    </source>
</evidence>
<dbReference type="HAMAP" id="MF_01848">
    <property type="entry name" value="23SrRNA_methyltr_F"/>
    <property type="match status" value="1"/>
</dbReference>
<dbReference type="Proteomes" id="UP000719267">
    <property type="component" value="Unassembled WGS sequence"/>
</dbReference>
<dbReference type="NCBIfam" id="NF008725">
    <property type="entry name" value="PRK11727.1"/>
    <property type="match status" value="1"/>
</dbReference>
<proteinExistence type="inferred from homology"/>
<evidence type="ECO:0000313" key="7">
    <source>
        <dbReference type="EMBL" id="MBW2962951.1"/>
    </source>
</evidence>
<keyword evidence="5 6" id="KW-0949">S-adenosyl-L-methionine</keyword>
<evidence type="ECO:0000256" key="4">
    <source>
        <dbReference type="ARBA" id="ARBA00022679"/>
    </source>
</evidence>
<keyword evidence="3 6" id="KW-0489">Methyltransferase</keyword>
<accession>A0ABS6W630</accession>
<evidence type="ECO:0000256" key="3">
    <source>
        <dbReference type="ARBA" id="ARBA00022603"/>
    </source>
</evidence>
<keyword evidence="8" id="KW-1185">Reference proteome</keyword>
<dbReference type="RefSeq" id="WP_219041234.1">
    <property type="nucleotide sequence ID" value="NZ_JAHWDF010000022.1"/>
</dbReference>
<dbReference type="PANTHER" id="PTHR13393:SF0">
    <property type="entry name" value="RNA N6-ADENOSINE-METHYLTRANSFERASE METTL16"/>
    <property type="match status" value="1"/>
</dbReference>
<dbReference type="PIRSF" id="PIRSF029038">
    <property type="entry name" value="Mtase_YbiN_prd"/>
    <property type="match status" value="1"/>
</dbReference>
<comment type="similarity">
    <text evidence="6">Belongs to the methyltransferase superfamily. METTL16/RlmF family.</text>
</comment>
<dbReference type="GO" id="GO:0052907">
    <property type="term" value="F:23S rRNA (adenine(1618)-N(6))-methyltransferase activity"/>
    <property type="evidence" value="ECO:0007669"/>
    <property type="project" value="UniProtKB-EC"/>
</dbReference>
<comment type="function">
    <text evidence="6">Specifically methylates the adenine in position 1618 of 23S rRNA.</text>
</comment>
<organism evidence="7 8">
    <name type="scientific">Mesonia aestuariivivens</name>
    <dbReference type="NCBI Taxonomy" id="2796128"/>
    <lineage>
        <taxon>Bacteria</taxon>
        <taxon>Pseudomonadati</taxon>
        <taxon>Bacteroidota</taxon>
        <taxon>Flavobacteriia</taxon>
        <taxon>Flavobacteriales</taxon>
        <taxon>Flavobacteriaceae</taxon>
        <taxon>Mesonia</taxon>
    </lineage>
</organism>
<reference evidence="7 8" key="1">
    <citation type="submission" date="2021-07" db="EMBL/GenBank/DDBJ databases">
        <title>Mesonia aestuariivivens sp. nov., isolated from a tidal flat.</title>
        <authorList>
            <person name="Kim Y.-O."/>
            <person name="Yoon J.-H."/>
        </authorList>
    </citation>
    <scope>NUCLEOTIDE SEQUENCE [LARGE SCALE GENOMIC DNA]</scope>
    <source>
        <strain evidence="7 8">JHPTF-M18</strain>
    </source>
</reference>
<dbReference type="PANTHER" id="PTHR13393">
    <property type="entry name" value="SAM-DEPENDENT METHYLTRANSFERASE"/>
    <property type="match status" value="1"/>
</dbReference>
<dbReference type="InterPro" id="IPR016909">
    <property type="entry name" value="rRNA_lsu_MeTfrase_F"/>
</dbReference>